<name>A0A2H1IWW7_9MICO</name>
<dbReference type="Proteomes" id="UP000234333">
    <property type="component" value="Unassembled WGS sequence"/>
</dbReference>
<dbReference type="AlphaFoldDB" id="A0A2H1IWW7"/>
<dbReference type="RefSeq" id="WP_101624049.1">
    <property type="nucleotide sequence ID" value="NZ_FXZC01000003.1"/>
</dbReference>
<evidence type="ECO:0000313" key="2">
    <source>
        <dbReference type="Proteomes" id="UP000234333"/>
    </source>
</evidence>
<protein>
    <recommendedName>
        <fullName evidence="3">Phage portal protein, SPP1 Gp6-like</fullName>
    </recommendedName>
</protein>
<organism evidence="1 2">
    <name type="scientific">Brevibacterium casei CIP 102111</name>
    <dbReference type="NCBI Taxonomy" id="1255625"/>
    <lineage>
        <taxon>Bacteria</taxon>
        <taxon>Bacillati</taxon>
        <taxon>Actinomycetota</taxon>
        <taxon>Actinomycetes</taxon>
        <taxon>Micrococcales</taxon>
        <taxon>Brevibacteriaceae</taxon>
        <taxon>Brevibacterium</taxon>
    </lineage>
</organism>
<evidence type="ECO:0000313" key="1">
    <source>
        <dbReference type="EMBL" id="SMX79591.1"/>
    </source>
</evidence>
<sequence length="518" mass="56628">MGVLDWLGLREAADDPEMKRLKGEVETLSFRLEESYEQLSRMFSEDASWQKLGEQTERDLTPEGRKQATQICRVMAIANPLIARAIAVRTGYIHGNGGIGVQAADGKESGTQDVNSVLQAFLDDPGNRAAFTGHQAHEEWEKRLATDGNVYAILFTNPQTGFVRVRTLDSLEVTDIITNPQDASEPWFYRRDYEETTIGERTSRVTTRQKTVWYPALGYTPTRRMPVIDGNPVDWSAAVHHTAVNKVGKYGLGDAFPAIPWARAYTGFLDDWAKLTKALARIAWKLSGKRSTAQQARAALNGLPEAGGVVGMDPNTQLEAVPKTGATIDAESGRPLATMVASAFGVPVTTLLSDPGQTGARAVAETLNQPTRLTMQGRRDVAQETYRAILNHVIDQAVLAPQGPLKGGIKVDPYTQRQEVVLGNDDDRTITFTWPDLDDVDVAVITKAIVDADATGKLPPLTTMRLLLRALGERDVDETLEQWTDDDGNFIDPTTSAGDAAVAAFERGEDPAEAIKKQ</sequence>
<dbReference type="GeneID" id="99775345"/>
<evidence type="ECO:0008006" key="3">
    <source>
        <dbReference type="Google" id="ProtNLM"/>
    </source>
</evidence>
<proteinExistence type="predicted"/>
<dbReference type="EMBL" id="FXZC01000003">
    <property type="protein sequence ID" value="SMX79591.1"/>
    <property type="molecule type" value="Genomic_DNA"/>
</dbReference>
<reference evidence="1 2" key="1">
    <citation type="submission" date="2017-03" db="EMBL/GenBank/DDBJ databases">
        <authorList>
            <person name="Afonso C.L."/>
            <person name="Miller P.J."/>
            <person name="Scott M.A."/>
            <person name="Spackman E."/>
            <person name="Goraichik I."/>
            <person name="Dimitrov K.M."/>
            <person name="Suarez D.L."/>
            <person name="Swayne D.E."/>
        </authorList>
    </citation>
    <scope>NUCLEOTIDE SEQUENCE [LARGE SCALE GENOMIC DNA]</scope>
    <source>
        <strain evidence="1 2">CIP 102111</strain>
    </source>
</reference>
<accession>A0A2H1IWW7</accession>
<gene>
    <name evidence="1" type="ORF">BC102111_01667</name>
</gene>